<feature type="compositionally biased region" description="Basic and acidic residues" evidence="3">
    <location>
        <begin position="440"/>
        <end position="453"/>
    </location>
</feature>
<feature type="region of interest" description="Disordered" evidence="3">
    <location>
        <begin position="435"/>
        <end position="454"/>
    </location>
</feature>
<dbReference type="InterPro" id="IPR032084">
    <property type="entry name" value="DUF4812"/>
</dbReference>
<evidence type="ECO:0000259" key="4">
    <source>
        <dbReference type="Pfam" id="PF16071"/>
    </source>
</evidence>
<dbReference type="OrthoDB" id="521617at2759"/>
<evidence type="ECO:0000256" key="2">
    <source>
        <dbReference type="ARBA" id="ARBA00033306"/>
    </source>
</evidence>
<dbReference type="GO" id="GO:0036064">
    <property type="term" value="C:ciliary basal body"/>
    <property type="evidence" value="ECO:0007669"/>
    <property type="project" value="TreeGrafter"/>
</dbReference>
<dbReference type="PANTHER" id="PTHR34639">
    <property type="entry name" value="PROTEIN FLATTOP"/>
    <property type="match status" value="1"/>
</dbReference>
<organism evidence="5 6">
    <name type="scientific">Acanthoscelides obtectus</name>
    <name type="common">Bean weevil</name>
    <name type="synonym">Bruchus obtectus</name>
    <dbReference type="NCBI Taxonomy" id="200917"/>
    <lineage>
        <taxon>Eukaryota</taxon>
        <taxon>Metazoa</taxon>
        <taxon>Ecdysozoa</taxon>
        <taxon>Arthropoda</taxon>
        <taxon>Hexapoda</taxon>
        <taxon>Insecta</taxon>
        <taxon>Pterygota</taxon>
        <taxon>Neoptera</taxon>
        <taxon>Endopterygota</taxon>
        <taxon>Coleoptera</taxon>
        <taxon>Polyphaga</taxon>
        <taxon>Cucujiformia</taxon>
        <taxon>Chrysomeloidea</taxon>
        <taxon>Chrysomelidae</taxon>
        <taxon>Bruchinae</taxon>
        <taxon>Bruchini</taxon>
        <taxon>Acanthoscelides</taxon>
    </lineage>
</organism>
<comment type="similarity">
    <text evidence="1">Belongs to the Flattop family.</text>
</comment>
<feature type="compositionally biased region" description="Basic and acidic residues" evidence="3">
    <location>
        <begin position="88"/>
        <end position="142"/>
    </location>
</feature>
<feature type="region of interest" description="Disordered" evidence="3">
    <location>
        <begin position="361"/>
        <end position="380"/>
    </location>
</feature>
<proteinExistence type="inferred from homology"/>
<reference evidence="5" key="1">
    <citation type="submission" date="2022-03" db="EMBL/GenBank/DDBJ databases">
        <authorList>
            <person name="Sayadi A."/>
        </authorList>
    </citation>
    <scope>NUCLEOTIDE SEQUENCE</scope>
</reference>
<dbReference type="CDD" id="cd23705">
    <property type="entry name" value="Flattop"/>
    <property type="match status" value="1"/>
</dbReference>
<dbReference type="GO" id="GO:0044782">
    <property type="term" value="P:cilium organization"/>
    <property type="evidence" value="ECO:0007669"/>
    <property type="project" value="TreeGrafter"/>
</dbReference>
<feature type="compositionally biased region" description="Basic and acidic residues" evidence="3">
    <location>
        <begin position="212"/>
        <end position="235"/>
    </location>
</feature>
<gene>
    <name evidence="5" type="ORF">ACAOBT_LOCUS20664</name>
</gene>
<dbReference type="PANTHER" id="PTHR34639:SF1">
    <property type="entry name" value="PROTEIN FLATTOP"/>
    <property type="match status" value="1"/>
</dbReference>
<dbReference type="EMBL" id="CAKOFQ010007135">
    <property type="protein sequence ID" value="CAH1992089.1"/>
    <property type="molecule type" value="Genomic_DNA"/>
</dbReference>
<evidence type="ECO:0000256" key="3">
    <source>
        <dbReference type="SAM" id="MobiDB-lite"/>
    </source>
</evidence>
<keyword evidence="6" id="KW-1185">Reference proteome</keyword>
<protein>
    <recommendedName>
        <fullName evidence="2">Cilia- and flagella-associated protein 126</fullName>
    </recommendedName>
</protein>
<feature type="domain" description="DUF4812" evidence="4">
    <location>
        <begin position="577"/>
        <end position="641"/>
    </location>
</feature>
<name>A0A9P0PSF7_ACAOB</name>
<dbReference type="InterPro" id="IPR038797">
    <property type="entry name" value="Fltp"/>
</dbReference>
<accession>A0A9P0PSF7</accession>
<dbReference type="Pfam" id="PF16071">
    <property type="entry name" value="DUF4812"/>
    <property type="match status" value="1"/>
</dbReference>
<feature type="region of interest" description="Disordered" evidence="3">
    <location>
        <begin position="477"/>
        <end position="513"/>
    </location>
</feature>
<dbReference type="Pfam" id="PF22611">
    <property type="entry name" value="CFAP126"/>
    <property type="match status" value="1"/>
</dbReference>
<feature type="region of interest" description="Disordered" evidence="3">
    <location>
        <begin position="195"/>
        <end position="238"/>
    </location>
</feature>
<feature type="compositionally biased region" description="Low complexity" evidence="3">
    <location>
        <begin position="486"/>
        <end position="504"/>
    </location>
</feature>
<feature type="region of interest" description="Disordered" evidence="3">
    <location>
        <begin position="88"/>
        <end position="163"/>
    </location>
</feature>
<dbReference type="Proteomes" id="UP001152888">
    <property type="component" value="Unassembled WGS sequence"/>
</dbReference>
<evidence type="ECO:0000256" key="1">
    <source>
        <dbReference type="ARBA" id="ARBA00009887"/>
    </source>
</evidence>
<dbReference type="AlphaFoldDB" id="A0A9P0PSF7"/>
<sequence>MSKVYSANQYEGSFKPTWLCNWEVPKITSARPKRRIGITSPIADERGHLLPSVPRRQLDPWGDFQSSWRLPKKIDRRTANKISGLEKLEKLRQSKKQSIDKKSKQEYEKEDQTKEHLGTKEDHDTKEIRDEMKDENTREGNKENLNASNIQPYVPGDFTEENRPDSYYELAKNRYPSREPEIRRGFPKVREDFTRRDQAQEGLTQNASQPCELKEDMKHCESRPKTTGSSKEKSSRLSSPILNAISNFSLAKKLHRENLEHQPLPDTVTHAAYQKLQMQRAEEPGLALDEECNVTGIGYKGYPGYGPTRCTKFKVFRPKTWAPKSNEDDLNSITSFDRRWRFIRQRKVAPMDLAICWDLTPEDPNDEPKPPPHIDGSNGSVAPAVFTLVQTPKDEEQKEPEMNEENCDGIHGCGPMFDHSNKGDDTKDFFFHRTKTPTDSVHEHTRRSSESSRAKSAYIVKNNISVDSTLRSRAKSAVNVHDIDRSSNSSSNSKGSCGSNNKNNVYKSTPNLNNNDDTRCNAAHCCRKKQKPLFNKYCVACELKKNPLKDTRPKAEYKMAFKAGVPQKTVSRSWYYLKIPKPRNPYAFRSYTIDSLAPPFSFQKACNREEYPEHFRLATVYQHSYKPMVARKRPLMQTIFK</sequence>
<comment type="caution">
    <text evidence="5">The sequence shown here is derived from an EMBL/GenBank/DDBJ whole genome shotgun (WGS) entry which is preliminary data.</text>
</comment>
<evidence type="ECO:0000313" key="6">
    <source>
        <dbReference type="Proteomes" id="UP001152888"/>
    </source>
</evidence>
<evidence type="ECO:0000313" key="5">
    <source>
        <dbReference type="EMBL" id="CAH1992089.1"/>
    </source>
</evidence>